<name>A0ABN7UEH0_GIGMA</name>
<dbReference type="Proteomes" id="UP000789901">
    <property type="component" value="Unassembled WGS sequence"/>
</dbReference>
<keyword evidence="1" id="KW-0472">Membrane</keyword>
<keyword evidence="3" id="KW-1185">Reference proteome</keyword>
<proteinExistence type="predicted"/>
<protein>
    <submittedName>
        <fullName evidence="2">3951_t:CDS:1</fullName>
    </submittedName>
</protein>
<evidence type="ECO:0000313" key="2">
    <source>
        <dbReference type="EMBL" id="CAG8562540.1"/>
    </source>
</evidence>
<gene>
    <name evidence="2" type="ORF">GMARGA_LOCUS5088</name>
</gene>
<comment type="caution">
    <text evidence="2">The sequence shown here is derived from an EMBL/GenBank/DDBJ whole genome shotgun (WGS) entry which is preliminary data.</text>
</comment>
<accession>A0ABN7UEH0</accession>
<evidence type="ECO:0000313" key="3">
    <source>
        <dbReference type="Proteomes" id="UP000789901"/>
    </source>
</evidence>
<keyword evidence="1" id="KW-1133">Transmembrane helix</keyword>
<dbReference type="Gene3D" id="3.40.50.11350">
    <property type="match status" value="1"/>
</dbReference>
<sequence>MIKSNILYILWNFIIFSSLLLSLNTGGFIRIQELKETNTENLKNEDYTKYMNPEFDKIYNEYVKKHNKIITNLLDPSNNSSELPKVVVVKPDMHSGFGNRMPGIICGFLYSLISDRLFFIDGYQNFDNYFEKDFDHNWDTVSYLYKESTAKDLHIQEKINNFTLVTRGNFSSEEINSYDILRVHTLDYICAPLSSNPYYKKWFNKIIPDYRIFTTISLRLLRLHPDLKSQVEDYAKNNFNDYNIGIHLRENKFKSPWMIPIEHYYETVRMLMLEVKNKNVSIFVAADTNDGHNMDLHNPITWENSGTEAGAIIDLKLLGLCDDLVITYASSFGLLAAGWTHKASRQRGLFVINPIKINLIDNLQIVDKVWMWGSISSEPCMYMSKYLFENEDEENIRIFKSNPLWIHYSQCSFAIKKPHPLS</sequence>
<organism evidence="2 3">
    <name type="scientific">Gigaspora margarita</name>
    <dbReference type="NCBI Taxonomy" id="4874"/>
    <lineage>
        <taxon>Eukaryota</taxon>
        <taxon>Fungi</taxon>
        <taxon>Fungi incertae sedis</taxon>
        <taxon>Mucoromycota</taxon>
        <taxon>Glomeromycotina</taxon>
        <taxon>Glomeromycetes</taxon>
        <taxon>Diversisporales</taxon>
        <taxon>Gigasporaceae</taxon>
        <taxon>Gigaspora</taxon>
    </lineage>
</organism>
<evidence type="ECO:0000256" key="1">
    <source>
        <dbReference type="SAM" id="Phobius"/>
    </source>
</evidence>
<feature type="transmembrane region" description="Helical" evidence="1">
    <location>
        <begin position="6"/>
        <end position="29"/>
    </location>
</feature>
<dbReference type="EMBL" id="CAJVQB010002112">
    <property type="protein sequence ID" value="CAG8562540.1"/>
    <property type="molecule type" value="Genomic_DNA"/>
</dbReference>
<reference evidence="2 3" key="1">
    <citation type="submission" date="2021-06" db="EMBL/GenBank/DDBJ databases">
        <authorList>
            <person name="Kallberg Y."/>
            <person name="Tangrot J."/>
            <person name="Rosling A."/>
        </authorList>
    </citation>
    <scope>NUCLEOTIDE SEQUENCE [LARGE SCALE GENOMIC DNA]</scope>
    <source>
        <strain evidence="2 3">120-4 pot B 10/14</strain>
    </source>
</reference>
<keyword evidence="1" id="KW-0812">Transmembrane</keyword>